<name>A0A4S8MR04_DENBC</name>
<dbReference type="InterPro" id="IPR056227">
    <property type="entry name" value="TMD0_ABC"/>
</dbReference>
<gene>
    <name evidence="4" type="ORF">K435DRAFT_161113</name>
</gene>
<organism evidence="4 5">
    <name type="scientific">Dendrothele bispora (strain CBS 962.96)</name>
    <dbReference type="NCBI Taxonomy" id="1314807"/>
    <lineage>
        <taxon>Eukaryota</taxon>
        <taxon>Fungi</taxon>
        <taxon>Dikarya</taxon>
        <taxon>Basidiomycota</taxon>
        <taxon>Agaricomycotina</taxon>
        <taxon>Agaricomycetes</taxon>
        <taxon>Agaricomycetidae</taxon>
        <taxon>Agaricales</taxon>
        <taxon>Agaricales incertae sedis</taxon>
        <taxon>Dendrothele</taxon>
    </lineage>
</organism>
<dbReference type="Pfam" id="PF24357">
    <property type="entry name" value="TMD0_ABC"/>
    <property type="match status" value="1"/>
</dbReference>
<feature type="transmembrane region" description="Helical" evidence="2">
    <location>
        <begin position="22"/>
        <end position="42"/>
    </location>
</feature>
<comment type="subcellular location">
    <subcellularLocation>
        <location evidence="1">Membrane</location>
        <topology evidence="1">Multi-pass membrane protein</topology>
    </subcellularLocation>
</comment>
<feature type="transmembrane region" description="Helical" evidence="2">
    <location>
        <begin position="117"/>
        <end position="135"/>
    </location>
</feature>
<evidence type="ECO:0000256" key="1">
    <source>
        <dbReference type="ARBA" id="ARBA00004141"/>
    </source>
</evidence>
<evidence type="ECO:0000256" key="2">
    <source>
        <dbReference type="SAM" id="Phobius"/>
    </source>
</evidence>
<accession>A0A4S8MR04</accession>
<protein>
    <recommendedName>
        <fullName evidence="3">ABC transporter TMD0 domain-containing protein</fullName>
    </recommendedName>
</protein>
<keyword evidence="2" id="KW-1133">Transmembrane helix</keyword>
<evidence type="ECO:0000313" key="4">
    <source>
        <dbReference type="EMBL" id="THV04754.1"/>
    </source>
</evidence>
<dbReference type="GO" id="GO:0016020">
    <property type="term" value="C:membrane"/>
    <property type="evidence" value="ECO:0007669"/>
    <property type="project" value="UniProtKB-SubCell"/>
</dbReference>
<feature type="transmembrane region" description="Helical" evidence="2">
    <location>
        <begin position="54"/>
        <end position="75"/>
    </location>
</feature>
<keyword evidence="5" id="KW-1185">Reference proteome</keyword>
<dbReference type="Proteomes" id="UP000297245">
    <property type="component" value="Unassembled WGS sequence"/>
</dbReference>
<proteinExistence type="predicted"/>
<feature type="transmembrane region" description="Helical" evidence="2">
    <location>
        <begin position="87"/>
        <end position="105"/>
    </location>
</feature>
<dbReference type="AlphaFoldDB" id="A0A4S8MR04"/>
<sequence length="167" mass="18936">MLCTSRRFPLPGSPSTCTLDAAIVPLPSFCLIVILIATLRFYTGNERLVKITLYSRWLHIVYFVLVIAAFAMSLLEIARLAAEHLGVGLLPITPVALLIAMIIIWKERKTRTRTMASILAFYWLFLAIVQTVKSVRLHLLEELNPTTKNDSNYPSSDWFLDNVVMRV</sequence>
<feature type="domain" description="ABC transporter TMD0" evidence="3">
    <location>
        <begin position="14"/>
        <end position="141"/>
    </location>
</feature>
<dbReference type="EMBL" id="ML179053">
    <property type="protein sequence ID" value="THV04754.1"/>
    <property type="molecule type" value="Genomic_DNA"/>
</dbReference>
<keyword evidence="2" id="KW-0812">Transmembrane</keyword>
<keyword evidence="2" id="KW-0472">Membrane</keyword>
<dbReference type="OrthoDB" id="5399848at2759"/>
<evidence type="ECO:0000259" key="3">
    <source>
        <dbReference type="Pfam" id="PF24357"/>
    </source>
</evidence>
<reference evidence="4 5" key="1">
    <citation type="journal article" date="2019" name="Nat. Ecol. Evol.">
        <title>Megaphylogeny resolves global patterns of mushroom evolution.</title>
        <authorList>
            <person name="Varga T."/>
            <person name="Krizsan K."/>
            <person name="Foldi C."/>
            <person name="Dima B."/>
            <person name="Sanchez-Garcia M."/>
            <person name="Sanchez-Ramirez S."/>
            <person name="Szollosi G.J."/>
            <person name="Szarkandi J.G."/>
            <person name="Papp V."/>
            <person name="Albert L."/>
            <person name="Andreopoulos W."/>
            <person name="Angelini C."/>
            <person name="Antonin V."/>
            <person name="Barry K.W."/>
            <person name="Bougher N.L."/>
            <person name="Buchanan P."/>
            <person name="Buyck B."/>
            <person name="Bense V."/>
            <person name="Catcheside P."/>
            <person name="Chovatia M."/>
            <person name="Cooper J."/>
            <person name="Damon W."/>
            <person name="Desjardin D."/>
            <person name="Finy P."/>
            <person name="Geml J."/>
            <person name="Haridas S."/>
            <person name="Hughes K."/>
            <person name="Justo A."/>
            <person name="Karasinski D."/>
            <person name="Kautmanova I."/>
            <person name="Kiss B."/>
            <person name="Kocsube S."/>
            <person name="Kotiranta H."/>
            <person name="LaButti K.M."/>
            <person name="Lechner B.E."/>
            <person name="Liimatainen K."/>
            <person name="Lipzen A."/>
            <person name="Lukacs Z."/>
            <person name="Mihaltcheva S."/>
            <person name="Morgado L.N."/>
            <person name="Niskanen T."/>
            <person name="Noordeloos M.E."/>
            <person name="Ohm R.A."/>
            <person name="Ortiz-Santana B."/>
            <person name="Ovrebo C."/>
            <person name="Racz N."/>
            <person name="Riley R."/>
            <person name="Savchenko A."/>
            <person name="Shiryaev A."/>
            <person name="Soop K."/>
            <person name="Spirin V."/>
            <person name="Szebenyi C."/>
            <person name="Tomsovsky M."/>
            <person name="Tulloss R.E."/>
            <person name="Uehling J."/>
            <person name="Grigoriev I.V."/>
            <person name="Vagvolgyi C."/>
            <person name="Papp T."/>
            <person name="Martin F.M."/>
            <person name="Miettinen O."/>
            <person name="Hibbett D.S."/>
            <person name="Nagy L.G."/>
        </authorList>
    </citation>
    <scope>NUCLEOTIDE SEQUENCE [LARGE SCALE GENOMIC DNA]</scope>
    <source>
        <strain evidence="4 5">CBS 962.96</strain>
    </source>
</reference>
<evidence type="ECO:0000313" key="5">
    <source>
        <dbReference type="Proteomes" id="UP000297245"/>
    </source>
</evidence>